<dbReference type="SUPFAM" id="SSF55781">
    <property type="entry name" value="GAF domain-like"/>
    <property type="match status" value="3"/>
</dbReference>
<dbReference type="SUPFAM" id="SSF109604">
    <property type="entry name" value="HD-domain/PDEase-like"/>
    <property type="match status" value="1"/>
</dbReference>
<keyword evidence="3" id="KW-1185">Reference proteome</keyword>
<dbReference type="GO" id="GO:0016787">
    <property type="term" value="F:hydrolase activity"/>
    <property type="evidence" value="ECO:0007669"/>
    <property type="project" value="UniProtKB-KW"/>
</dbReference>
<dbReference type="Proteomes" id="UP000008635">
    <property type="component" value="Chromosome"/>
</dbReference>
<name>E8UB32_DEIML</name>
<dbReference type="InterPro" id="IPR003607">
    <property type="entry name" value="HD/PDEase_dom"/>
</dbReference>
<gene>
    <name evidence="2" type="ordered locus">Deima_2638</name>
</gene>
<dbReference type="Gene3D" id="3.30.450.40">
    <property type="match status" value="2"/>
</dbReference>
<reference evidence="3" key="2">
    <citation type="submission" date="2011-01" db="EMBL/GenBank/DDBJ databases">
        <title>The complete genome of Deinococcus maricopensis DSM 21211.</title>
        <authorList>
            <consortium name="US DOE Joint Genome Institute (JGI-PGF)"/>
            <person name="Lucas S."/>
            <person name="Copeland A."/>
            <person name="Lapidus A."/>
            <person name="Goodwin L."/>
            <person name="Pitluck S."/>
            <person name="Kyrpides N."/>
            <person name="Mavromatis K."/>
            <person name="Pagani I."/>
            <person name="Ivanova N."/>
            <person name="Ovchinnikova G."/>
            <person name="Zeytun A."/>
            <person name="Detter J.C."/>
            <person name="Han C."/>
            <person name="Land M."/>
            <person name="Hauser L."/>
            <person name="Markowitz V."/>
            <person name="Cheng J.-F."/>
            <person name="Hugenholtz P."/>
            <person name="Woyke T."/>
            <person name="Wu D."/>
            <person name="Pukall R."/>
            <person name="Gehrich-Schroeter G."/>
            <person name="Brambilla E."/>
            <person name="Klenk H.-P."/>
            <person name="Eisen J.A."/>
        </authorList>
    </citation>
    <scope>NUCLEOTIDE SEQUENCE [LARGE SCALE GENOMIC DNA]</scope>
    <source>
        <strain evidence="3">DSM 21211 / LMG 22137 / NRRL B-23946 / LB-34</strain>
    </source>
</reference>
<protein>
    <submittedName>
        <fullName evidence="2">Metal dependent phosphohydrolase with GAF sensor</fullName>
    </submittedName>
</protein>
<dbReference type="STRING" id="709986.Deima_2638"/>
<dbReference type="SMART" id="SM00471">
    <property type="entry name" value="HDc"/>
    <property type="match status" value="1"/>
</dbReference>
<organism evidence="2 3">
    <name type="scientific">Deinococcus maricopensis (strain DSM 21211 / LMG 22137 / NRRL B-23946 / LB-34)</name>
    <dbReference type="NCBI Taxonomy" id="709986"/>
    <lineage>
        <taxon>Bacteria</taxon>
        <taxon>Thermotogati</taxon>
        <taxon>Deinococcota</taxon>
        <taxon>Deinococci</taxon>
        <taxon>Deinococcales</taxon>
        <taxon>Deinococcaceae</taxon>
        <taxon>Deinococcus</taxon>
    </lineage>
</organism>
<dbReference type="PROSITE" id="PS51832">
    <property type="entry name" value="HD_GYP"/>
    <property type="match status" value="1"/>
</dbReference>
<dbReference type="SMART" id="SM00065">
    <property type="entry name" value="GAF"/>
    <property type="match status" value="1"/>
</dbReference>
<dbReference type="InterPro" id="IPR003018">
    <property type="entry name" value="GAF"/>
</dbReference>
<accession>E8UB32</accession>
<evidence type="ECO:0000259" key="1">
    <source>
        <dbReference type="PROSITE" id="PS51832"/>
    </source>
</evidence>
<dbReference type="EMBL" id="CP002454">
    <property type="protein sequence ID" value="ADV68271.1"/>
    <property type="molecule type" value="Genomic_DNA"/>
</dbReference>
<dbReference type="PANTHER" id="PTHR45228">
    <property type="entry name" value="CYCLIC DI-GMP PHOSPHODIESTERASE TM_0186-RELATED"/>
    <property type="match status" value="1"/>
</dbReference>
<reference evidence="2 3" key="1">
    <citation type="journal article" date="2011" name="Stand. Genomic Sci.">
        <title>Complete genome sequence of Deinococcus maricopensis type strain (LB-34).</title>
        <authorList>
            <person name="Pukall R."/>
            <person name="Zeytun A."/>
            <person name="Lucas S."/>
            <person name="Lapidus A."/>
            <person name="Hammon N."/>
            <person name="Deshpande S."/>
            <person name="Nolan M."/>
            <person name="Cheng J.F."/>
            <person name="Pitluck S."/>
            <person name="Liolios K."/>
            <person name="Pagani I."/>
            <person name="Mikhailova N."/>
            <person name="Ivanova N."/>
            <person name="Mavromatis K."/>
            <person name="Pati A."/>
            <person name="Tapia R."/>
            <person name="Han C."/>
            <person name="Goodwin L."/>
            <person name="Chen A."/>
            <person name="Palaniappan K."/>
            <person name="Land M."/>
            <person name="Hauser L."/>
            <person name="Chang Y.J."/>
            <person name="Jeffries C.D."/>
            <person name="Brambilla E.M."/>
            <person name="Rohde M."/>
            <person name="Goker M."/>
            <person name="Detter J.C."/>
            <person name="Woyke T."/>
            <person name="Bristow J."/>
            <person name="Eisen J.A."/>
            <person name="Markowitz V."/>
            <person name="Hugenholtz P."/>
            <person name="Kyrpides N.C."/>
            <person name="Klenk H.P."/>
        </authorList>
    </citation>
    <scope>NUCLEOTIDE SEQUENCE [LARGE SCALE GENOMIC DNA]</scope>
    <source>
        <strain evidence="3">DSM 21211 / LMG 22137 / NRRL B-23946 / LB-34</strain>
    </source>
</reference>
<dbReference type="NCBIfam" id="TIGR00277">
    <property type="entry name" value="HDIG"/>
    <property type="match status" value="1"/>
</dbReference>
<dbReference type="KEGG" id="dmr:Deima_2638"/>
<dbReference type="InterPro" id="IPR029016">
    <property type="entry name" value="GAF-like_dom_sf"/>
</dbReference>
<dbReference type="InterPro" id="IPR006675">
    <property type="entry name" value="HDIG_dom"/>
</dbReference>
<dbReference type="Gene3D" id="1.10.3210.10">
    <property type="entry name" value="Hypothetical protein af1432"/>
    <property type="match status" value="1"/>
</dbReference>
<keyword evidence="2" id="KW-0378">Hydrolase</keyword>
<dbReference type="PANTHER" id="PTHR45228:SF8">
    <property type="entry name" value="TWO-COMPONENT RESPONSE REGULATOR-RELATED"/>
    <property type="match status" value="1"/>
</dbReference>
<dbReference type="InterPro" id="IPR037522">
    <property type="entry name" value="HD_GYP_dom"/>
</dbReference>
<proteinExistence type="predicted"/>
<feature type="domain" description="HD-GYP" evidence="1">
    <location>
        <begin position="619"/>
        <end position="815"/>
    </location>
</feature>
<evidence type="ECO:0000313" key="2">
    <source>
        <dbReference type="EMBL" id="ADV68271.1"/>
    </source>
</evidence>
<dbReference type="eggNOG" id="COG3437">
    <property type="taxonomic scope" value="Bacteria"/>
</dbReference>
<dbReference type="Pfam" id="PF13487">
    <property type="entry name" value="HD_5"/>
    <property type="match status" value="1"/>
</dbReference>
<dbReference type="Pfam" id="PF13185">
    <property type="entry name" value="GAF_2"/>
    <property type="match status" value="1"/>
</dbReference>
<dbReference type="InterPro" id="IPR052020">
    <property type="entry name" value="Cyclic_di-GMP/3'3'-cGAMP_PDE"/>
</dbReference>
<dbReference type="AlphaFoldDB" id="E8UB32"/>
<dbReference type="CDD" id="cd00077">
    <property type="entry name" value="HDc"/>
    <property type="match status" value="1"/>
</dbReference>
<sequence length="822" mass="89455" precursor="true">MRLLLDLLAATGAGGAGFAERGADGAWAVTLPPGRLPDGERVVRRALLDPALRRRALAREQVYVPDAHADGRGAWAVDWSGSADDAHALLLLPLHLQANAAGFVLLWSARTDAFPESARAEATRRVQAFQRAHLQGAEREGAPEGPEATLTVEDLMHVLSSDGELFERCVALARARVRADSAVLSVYHPAEDALEVKASAQHPELVGRWLPRGQGLAWRVLATRDAVYVPDASRVAGSVFLNTPRSPCAYLGVPLISPDGQALGVLSVYAEHREGRVLLAGGARSVLEALGRAVSVALGRQLALEAARQEAQRARQLAELSLRLEVLHDPARINAEAMARLLPLSGFDAVAYTRVHGEDVRADGPPALGDLPEGHLERAEAYLRTPEGRAALRVLLHRGRPSYLDVRADRRLRRAGLQALRTVLVVPLGLRGRVVGLWWFLAFREGVWVDADTWNLIEAAARRVEHATERAVQREALQAESRRVALLSDLTSGLEALQDPAAIAQRGLEVLIEYSGLAGGEYCEVREKQVVTRALAGVAAPLDAEVMWRAVRAARTVQVDGAQGALMATPVFLHGEARGVLALSDTGACTVSADVRALLEAVARRLERAMERSAHIRELEERREGALRTLGKMLEMRNNETQGHTERVTKLAVRLGITLNLPDAQLQHLRWGAYLHDIGKIGIPDAVLLKPGHLTEAERTLMNQHVLIGERILREQASVPSEVLEIVRHHHERWDGRGYPNGLAGEAIPLLARIFAVVDVYDALTSERPYKQPWSHEEAMAELARMAGGTLDPQVVAAFARFAPGLDRRAKSAVAVAEPDLY</sequence>
<dbReference type="HOGENOM" id="CLU_344109_0_0_0"/>
<evidence type="ECO:0000313" key="3">
    <source>
        <dbReference type="Proteomes" id="UP000008635"/>
    </source>
</evidence>